<reference evidence="1 2" key="1">
    <citation type="submission" date="2019-03" db="EMBL/GenBank/DDBJ databases">
        <title>Draft genome of Brevundimonas sp. a heavy metal resistant soil bacteria.</title>
        <authorList>
            <person name="Soto J."/>
        </authorList>
    </citation>
    <scope>NUCLEOTIDE SEQUENCE [LARGE SCALE GENOMIC DNA]</scope>
    <source>
        <strain evidence="1 2">B-10</strain>
    </source>
</reference>
<dbReference type="RefSeq" id="WP_135193193.1">
    <property type="nucleotide sequence ID" value="NZ_SPVH01000001.1"/>
</dbReference>
<accession>A0A4Y9S585</accession>
<evidence type="ECO:0000313" key="1">
    <source>
        <dbReference type="EMBL" id="TFW15196.1"/>
    </source>
</evidence>
<dbReference type="Proteomes" id="UP000298216">
    <property type="component" value="Unassembled WGS sequence"/>
</dbReference>
<dbReference type="OrthoDB" id="356681at2"/>
<dbReference type="AlphaFoldDB" id="A0A4Y9S585"/>
<dbReference type="EMBL" id="SPVH01000001">
    <property type="protein sequence ID" value="TFW15196.1"/>
    <property type="molecule type" value="Genomic_DNA"/>
</dbReference>
<keyword evidence="2" id="KW-1185">Reference proteome</keyword>
<protein>
    <submittedName>
        <fullName evidence="1">Uncharacterized protein</fullName>
    </submittedName>
</protein>
<name>A0A4Y9S585_9CAUL</name>
<sequence>MFILLAPLAIAYGQQAEPTTLNDIIVEAHRVDPLLSVTASGGATHNAIVRSDPVGVRCGPTRFQYDAYEAPRLCWIRTPAGTPIRLKAENPGTLGWHVEWRGCEASADETECVLTMPAQGAEVSATFVAH</sequence>
<comment type="caution">
    <text evidence="1">The sequence shown here is derived from an EMBL/GenBank/DDBJ whole genome shotgun (WGS) entry which is preliminary data.</text>
</comment>
<evidence type="ECO:0000313" key="2">
    <source>
        <dbReference type="Proteomes" id="UP000298216"/>
    </source>
</evidence>
<organism evidence="1 2">
    <name type="scientific">Brevundimonas intermedia</name>
    <dbReference type="NCBI Taxonomy" id="74315"/>
    <lineage>
        <taxon>Bacteria</taxon>
        <taxon>Pseudomonadati</taxon>
        <taxon>Pseudomonadota</taxon>
        <taxon>Alphaproteobacteria</taxon>
        <taxon>Caulobacterales</taxon>
        <taxon>Caulobacteraceae</taxon>
        <taxon>Brevundimonas</taxon>
    </lineage>
</organism>
<proteinExistence type="predicted"/>
<gene>
    <name evidence="1" type="ORF">EGY25_00980</name>
</gene>